<gene>
    <name evidence="2" type="ORF">M427DRAFT_171296</name>
</gene>
<evidence type="ECO:0000256" key="1">
    <source>
        <dbReference type="SAM" id="MobiDB-lite"/>
    </source>
</evidence>
<dbReference type="AlphaFoldDB" id="A0A139B0Z8"/>
<feature type="region of interest" description="Disordered" evidence="1">
    <location>
        <begin position="165"/>
        <end position="283"/>
    </location>
</feature>
<keyword evidence="3" id="KW-1185">Reference proteome</keyword>
<feature type="region of interest" description="Disordered" evidence="1">
    <location>
        <begin position="302"/>
        <end position="331"/>
    </location>
</feature>
<feature type="compositionally biased region" description="Polar residues" evidence="1">
    <location>
        <begin position="246"/>
        <end position="258"/>
    </location>
</feature>
<dbReference type="STRING" id="1344416.A0A139B0Z8"/>
<protein>
    <submittedName>
        <fullName evidence="2">Uncharacterized protein</fullName>
    </submittedName>
</protein>
<dbReference type="Proteomes" id="UP000070544">
    <property type="component" value="Unassembled WGS sequence"/>
</dbReference>
<name>A0A139B0Z8_GONPJ</name>
<sequence>MAARGPDVSFMYGLMEEEEDFEESPITSSVPKVPMAPSKDLPFPAQPATNYRPQTSEIGSTMSNLEAHAAARAPNGQQELRGPRQPNFQNGQVMDQSSLPNGLSAIVTSSLSSAPKSLHSGPDPQVGFPGSMGMVAHPSSHPGSPTYSAVPSHVGVPPYNMTSPLGSVIPSNPPSQNGAIPPGPAPNPYQSWDPSDTQHTAYTAPLRSYMSPPGVQAHPSPTHTAIVNDGPMLVPSSYGDVESLGSEGSKTGRPSSEHSGPAARSAEGTHGVPSMSASTSSKDGSYFIEATRDADGVLRFLPSPLMPTMETNQTGEVTKSNEPGGNDADREMGTEILGTTSMSAQTQGSPAPEQDGTNSWIPEANGGVQAGATMSGGGIVIPARTATLPTPPDRMTPYTYALSCSLYPLTFNSHAPPSVQVPTNALRQFRKRITEASRTMSQDKPESLVFVKTAEGLIPVLDVGPDSGEKSFGGLFGIGGSKSEEKLSLSPAPAQVPASGERNTGIRRLFGTLRGKPEPKDDKSLSAPGSPGHESRHSRDNSRDMSGGATSPVPSSGSHQGMSLSAPNLATSLGTPVSSFRDLLHLITSVCQKQVGQVYPEAQPVQRDWLILQVMNIAMHEFKAACDQVKAVGAVPPPMDQPGGHGIVVPLASHPEVTGYQALLLPFMVDARGVDVGDGMGVKMADWLRVVFGMDRDAHNETVRVASKKAAKKTVLLDLRARLDNKQLRPGTGFDWAHPTVFTSDDAWQRWVIREEAKVNAWLQNLGNSESVGVLDPLSGPPSSPFIPPDPYVSYRSLVATCVAHDIGMNPVNTLSSLSTQLLTECAERWHIPTSFRNLPRRMKQGRWLQHNRYHYLSR</sequence>
<dbReference type="EMBL" id="KQ965731">
    <property type="protein sequence ID" value="KXS22375.1"/>
    <property type="molecule type" value="Genomic_DNA"/>
</dbReference>
<feature type="compositionally biased region" description="Polar residues" evidence="1">
    <location>
        <begin position="309"/>
        <end position="323"/>
    </location>
</feature>
<organism evidence="2 3">
    <name type="scientific">Gonapodya prolifera (strain JEL478)</name>
    <name type="common">Monoblepharis prolifera</name>
    <dbReference type="NCBI Taxonomy" id="1344416"/>
    <lineage>
        <taxon>Eukaryota</taxon>
        <taxon>Fungi</taxon>
        <taxon>Fungi incertae sedis</taxon>
        <taxon>Chytridiomycota</taxon>
        <taxon>Chytridiomycota incertae sedis</taxon>
        <taxon>Monoblepharidomycetes</taxon>
        <taxon>Monoblepharidales</taxon>
        <taxon>Gonapodyaceae</taxon>
        <taxon>Gonapodya</taxon>
    </lineage>
</organism>
<feature type="compositionally biased region" description="Polar residues" evidence="1">
    <location>
        <begin position="86"/>
        <end position="97"/>
    </location>
</feature>
<feature type="compositionally biased region" description="Polar residues" evidence="1">
    <location>
        <begin position="47"/>
        <end position="64"/>
    </location>
</feature>
<accession>A0A139B0Z8</accession>
<feature type="compositionally biased region" description="Basic and acidic residues" evidence="1">
    <location>
        <begin position="533"/>
        <end position="543"/>
    </location>
</feature>
<reference evidence="2 3" key="1">
    <citation type="journal article" date="2015" name="Genome Biol. Evol.">
        <title>Phylogenomic analyses indicate that early fungi evolved digesting cell walls of algal ancestors of land plants.</title>
        <authorList>
            <person name="Chang Y."/>
            <person name="Wang S."/>
            <person name="Sekimoto S."/>
            <person name="Aerts A.L."/>
            <person name="Choi C."/>
            <person name="Clum A."/>
            <person name="LaButti K.M."/>
            <person name="Lindquist E.A."/>
            <person name="Yee Ngan C."/>
            <person name="Ohm R.A."/>
            <person name="Salamov A.A."/>
            <person name="Grigoriev I.V."/>
            <person name="Spatafora J.W."/>
            <person name="Berbee M.L."/>
        </authorList>
    </citation>
    <scope>NUCLEOTIDE SEQUENCE [LARGE SCALE GENOMIC DNA]</scope>
    <source>
        <strain evidence="2 3">JEL478</strain>
    </source>
</reference>
<feature type="region of interest" description="Disordered" evidence="1">
    <location>
        <begin position="19"/>
        <end position="97"/>
    </location>
</feature>
<feature type="compositionally biased region" description="Basic and acidic residues" evidence="1">
    <location>
        <begin position="515"/>
        <end position="524"/>
    </location>
</feature>
<evidence type="ECO:0000313" key="2">
    <source>
        <dbReference type="EMBL" id="KXS22375.1"/>
    </source>
</evidence>
<proteinExistence type="predicted"/>
<feature type="region of interest" description="Disordered" evidence="1">
    <location>
        <begin position="484"/>
        <end position="567"/>
    </location>
</feature>
<evidence type="ECO:0000313" key="3">
    <source>
        <dbReference type="Proteomes" id="UP000070544"/>
    </source>
</evidence>
<feature type="compositionally biased region" description="Polar residues" evidence="1">
    <location>
        <begin position="189"/>
        <end position="201"/>
    </location>
</feature>
<feature type="compositionally biased region" description="Polar residues" evidence="1">
    <location>
        <begin position="548"/>
        <end position="567"/>
    </location>
</feature>